<evidence type="ECO:0000313" key="1">
    <source>
        <dbReference type="EMBL" id="SHO81246.1"/>
    </source>
</evidence>
<protein>
    <submittedName>
        <fullName evidence="1">Uncharacterized protein</fullName>
    </submittedName>
</protein>
<accession>A0A1W1EKB1</accession>
<name>A0A1W1EKB1_9ZZZZ</name>
<sequence length="37" mass="4633">MYFINQIITNYLLEFAFIDDFFVELFNNPLDYFTTYH</sequence>
<dbReference type="EMBL" id="FRYL01000034">
    <property type="protein sequence ID" value="SHO81246.1"/>
    <property type="molecule type" value="Genomic_DNA"/>
</dbReference>
<dbReference type="AlphaFoldDB" id="A0A1W1EKB1"/>
<proteinExistence type="predicted"/>
<gene>
    <name evidence="1" type="ORF">MNB_SV-15-1281</name>
</gene>
<organism evidence="1">
    <name type="scientific">hydrothermal vent metagenome</name>
    <dbReference type="NCBI Taxonomy" id="652676"/>
    <lineage>
        <taxon>unclassified sequences</taxon>
        <taxon>metagenomes</taxon>
        <taxon>ecological metagenomes</taxon>
    </lineage>
</organism>
<reference evidence="1" key="1">
    <citation type="submission" date="2016-10" db="EMBL/GenBank/DDBJ databases">
        <authorList>
            <person name="de Groot N.N."/>
        </authorList>
    </citation>
    <scope>NUCLEOTIDE SEQUENCE</scope>
</reference>